<protein>
    <recommendedName>
        <fullName evidence="5">Thymidine phosphorylase</fullName>
        <shortName evidence="5">TP</shortName>
        <ecNumber evidence="5">2.4.2.4</ecNumber>
    </recommendedName>
    <alternativeName>
        <fullName evidence="5">TdRPase</fullName>
    </alternativeName>
</protein>
<keyword evidence="8" id="KW-1185">Reference proteome</keyword>
<dbReference type="UniPathway" id="UPA00578">
    <property type="reaction ID" value="UER00638"/>
</dbReference>
<dbReference type="GO" id="GO:0009032">
    <property type="term" value="F:thymidine phosphorylase activity"/>
    <property type="evidence" value="ECO:0007669"/>
    <property type="project" value="UniProtKB-UniRule"/>
</dbReference>
<dbReference type="Gene3D" id="3.40.1030.10">
    <property type="entry name" value="Nucleoside phosphorylase/phosphoribosyltransferase catalytic domain"/>
    <property type="match status" value="1"/>
</dbReference>
<dbReference type="SUPFAM" id="SSF54680">
    <property type="entry name" value="Pyrimidine nucleoside phosphorylase C-terminal domain"/>
    <property type="match status" value="1"/>
</dbReference>
<dbReference type="InterPro" id="IPR017459">
    <property type="entry name" value="Glycosyl_Trfase_fam3_N_dom"/>
</dbReference>
<dbReference type="InterPro" id="IPR036566">
    <property type="entry name" value="PYNP-like_C_sf"/>
</dbReference>
<dbReference type="Gene3D" id="3.90.1170.30">
    <property type="entry name" value="Pyrimidine nucleoside phosphorylase-like, C-terminal domain"/>
    <property type="match status" value="1"/>
</dbReference>
<dbReference type="PIRSF" id="PIRSF000478">
    <property type="entry name" value="TP_PyNP"/>
    <property type="match status" value="1"/>
</dbReference>
<name>A0A3B3SW99_9TELE</name>
<dbReference type="RefSeq" id="XP_023671843.1">
    <property type="nucleotide sequence ID" value="XM_023816075.2"/>
</dbReference>
<reference evidence="7" key="1">
    <citation type="submission" date="2025-08" db="UniProtKB">
        <authorList>
            <consortium name="Ensembl"/>
        </authorList>
    </citation>
    <scope>IDENTIFICATION</scope>
</reference>
<dbReference type="Pfam" id="PF00591">
    <property type="entry name" value="Glycos_transf_3"/>
    <property type="match status" value="1"/>
</dbReference>
<dbReference type="InterPro" id="IPR018090">
    <property type="entry name" value="Pyrmidine_PPas_bac/euk"/>
</dbReference>
<dbReference type="Gene3D" id="1.20.970.10">
    <property type="entry name" value="Transferase, Pyrimidine Nucleoside Phosphorylase, Chain C"/>
    <property type="match status" value="1"/>
</dbReference>
<comment type="pathway">
    <text evidence="5">Pyrimidine metabolism; dTMP biosynthesis via salvage pathway; dTMP from thymine: step 1/2.</text>
</comment>
<dbReference type="SUPFAM" id="SSF47648">
    <property type="entry name" value="Nucleoside phosphorylase/phosphoribosyltransferase N-terminal domain"/>
    <property type="match status" value="1"/>
</dbReference>
<comment type="catalytic activity">
    <reaction evidence="5">
        <text>thymidine + phosphate = 2-deoxy-alpha-D-ribose 1-phosphate + thymine</text>
        <dbReference type="Rhea" id="RHEA:16037"/>
        <dbReference type="ChEBI" id="CHEBI:17748"/>
        <dbReference type="ChEBI" id="CHEBI:17821"/>
        <dbReference type="ChEBI" id="CHEBI:43474"/>
        <dbReference type="ChEBI" id="CHEBI:57259"/>
        <dbReference type="EC" id="2.4.2.4"/>
    </reaction>
</comment>
<keyword evidence="4 5" id="KW-0808">Transferase</keyword>
<dbReference type="PROSITE" id="PS00647">
    <property type="entry name" value="THYMID_PHOSPHORYLASE"/>
    <property type="match status" value="1"/>
</dbReference>
<dbReference type="Pfam" id="PF07831">
    <property type="entry name" value="PYNP_C"/>
    <property type="match status" value="1"/>
</dbReference>
<evidence type="ECO:0000256" key="3">
    <source>
        <dbReference type="ARBA" id="ARBA00022676"/>
    </source>
</evidence>
<dbReference type="FunFam" id="3.40.1030.10:FF:000003">
    <property type="entry name" value="Pyrimidine-nucleoside phosphorylase"/>
    <property type="match status" value="1"/>
</dbReference>
<dbReference type="EC" id="2.4.2.4" evidence="5"/>
<reference evidence="7" key="2">
    <citation type="submission" date="2025-09" db="UniProtKB">
        <authorList>
            <consortium name="Ensembl"/>
        </authorList>
    </citation>
    <scope>IDENTIFICATION</scope>
</reference>
<evidence type="ECO:0000313" key="8">
    <source>
        <dbReference type="Proteomes" id="UP000261540"/>
    </source>
</evidence>
<dbReference type="InterPro" id="IPR036320">
    <property type="entry name" value="Glycosyl_Trfase_fam3_N_dom_sf"/>
</dbReference>
<evidence type="ECO:0000256" key="5">
    <source>
        <dbReference type="PIRNR" id="PIRNR000478"/>
    </source>
</evidence>
<dbReference type="SUPFAM" id="SSF52418">
    <property type="entry name" value="Nucleoside phosphorylase/phosphoribosyltransferase catalytic domain"/>
    <property type="match status" value="1"/>
</dbReference>
<dbReference type="RefSeq" id="XP_023671842.1">
    <property type="nucleotide sequence ID" value="XM_023816074.1"/>
</dbReference>
<dbReference type="PANTHER" id="PTHR10515">
    <property type="entry name" value="THYMIDINE PHOSPHORYLASE"/>
    <property type="match status" value="1"/>
</dbReference>
<accession>A0A3B3SW99</accession>
<keyword evidence="3 5" id="KW-0328">Glycosyltransferase</keyword>
<organism evidence="7 8">
    <name type="scientific">Paramormyrops kingsleyae</name>
    <dbReference type="NCBI Taxonomy" id="1676925"/>
    <lineage>
        <taxon>Eukaryota</taxon>
        <taxon>Metazoa</taxon>
        <taxon>Chordata</taxon>
        <taxon>Craniata</taxon>
        <taxon>Vertebrata</taxon>
        <taxon>Euteleostomi</taxon>
        <taxon>Actinopterygii</taxon>
        <taxon>Neopterygii</taxon>
        <taxon>Teleostei</taxon>
        <taxon>Osteoglossocephala</taxon>
        <taxon>Osteoglossomorpha</taxon>
        <taxon>Osteoglossiformes</taxon>
        <taxon>Mormyridae</taxon>
        <taxon>Paramormyrops</taxon>
    </lineage>
</organism>
<dbReference type="InterPro" id="IPR017872">
    <property type="entry name" value="Pyrmidine_PPase_CS"/>
</dbReference>
<dbReference type="RefSeq" id="XP_023671841.1">
    <property type="nucleotide sequence ID" value="XM_023816073.2"/>
</dbReference>
<dbReference type="AlphaFoldDB" id="A0A3B3SW99"/>
<dbReference type="OrthoDB" id="445007at2759"/>
<evidence type="ECO:0000313" key="7">
    <source>
        <dbReference type="Ensembl" id="ENSPKIP00000034645.1"/>
    </source>
</evidence>
<dbReference type="GO" id="GO:0004645">
    <property type="term" value="F:1,4-alpha-oligoglucan phosphorylase activity"/>
    <property type="evidence" value="ECO:0007669"/>
    <property type="project" value="InterPro"/>
</dbReference>
<dbReference type="InterPro" id="IPR013102">
    <property type="entry name" value="PYNP_C"/>
</dbReference>
<dbReference type="Proteomes" id="UP000261540">
    <property type="component" value="Unplaced"/>
</dbReference>
<feature type="domain" description="Pyrimidine nucleoside phosphorylase C-terminal" evidence="6">
    <location>
        <begin position="361"/>
        <end position="435"/>
    </location>
</feature>
<comment type="subunit">
    <text evidence="2 5">Homodimer.</text>
</comment>
<dbReference type="GeneTree" id="ENSGT00390000009250"/>
<dbReference type="InterPro" id="IPR035902">
    <property type="entry name" value="Nuc_phospho_transferase"/>
</dbReference>
<proteinExistence type="inferred from homology"/>
<dbReference type="NCBIfam" id="NF004490">
    <property type="entry name" value="PRK05820.1"/>
    <property type="match status" value="1"/>
</dbReference>
<dbReference type="GO" id="GO:0005829">
    <property type="term" value="C:cytosol"/>
    <property type="evidence" value="ECO:0007669"/>
    <property type="project" value="TreeGrafter"/>
</dbReference>
<sequence length="456" mass="49306">MSDPEQQVLFPELIKKKRDGDHLTEKEIRDFVNAVRRQTIQESQIGAMLMAVWYRGMDAEETHILTREMMLSGDVLRWPQEWAGLVVDKHSTGGVGDKVSLPLAPALAACGCKVPMISGRGLAHTGGTLDKLESIPGFNVHQSAEQLRRIMEEVGCCIVGQTESLVPTDKVLYALRDITSTVDSLPLITSSIMSKKGAESLSALMLDVKYGKAALSQDIESARALAQSLVTTGSRLGMCVGAVLSRMDSPIGRYVGNALEVIEAIECLKGQGPSDLIELVICLGGCLLKMVRMVDTLASGKQAISRALESGEALNRFRAMLQAQGTSAEVAESLCSKDSDYFSVLRRAEFSTVLEVQEGGTVLEVDAMALAQVLYKLGTGRAQAGDPINHSVGAELLVRLGQRVDRGDPWVRIHYETPALTSELETILQGAIVIGKEGDLNRTSLLTEFIPPDLEN</sequence>
<dbReference type="STRING" id="1676925.ENSPKIP00000034645"/>
<dbReference type="GO" id="GO:0006213">
    <property type="term" value="P:pyrimidine nucleoside metabolic process"/>
    <property type="evidence" value="ECO:0007669"/>
    <property type="project" value="UniProtKB-UniRule"/>
</dbReference>
<comment type="similarity">
    <text evidence="1 5">Belongs to the thymidine/pyrimidine-nucleoside phosphorylase family.</text>
</comment>
<dbReference type="GeneID" id="111846145"/>
<dbReference type="SMART" id="SM00941">
    <property type="entry name" value="PYNP_C"/>
    <property type="match status" value="1"/>
</dbReference>
<dbReference type="RefSeq" id="XP_023671840.1">
    <property type="nucleotide sequence ID" value="XM_023816072.1"/>
</dbReference>
<dbReference type="PANTHER" id="PTHR10515:SF0">
    <property type="entry name" value="THYMIDINE PHOSPHORYLASE"/>
    <property type="match status" value="1"/>
</dbReference>
<evidence type="ECO:0000256" key="4">
    <source>
        <dbReference type="ARBA" id="ARBA00022679"/>
    </source>
</evidence>
<comment type="function">
    <text evidence="5">Catalyzes the reversible phosphorolysis of thymidine. The produced molecules are then utilized as carbon and energy sources or in the rescue of pyrimidine bases for nucleotide synthesis.</text>
</comment>
<evidence type="ECO:0000256" key="2">
    <source>
        <dbReference type="ARBA" id="ARBA00011738"/>
    </source>
</evidence>
<dbReference type="InterPro" id="IPR000053">
    <property type="entry name" value="Thymidine/pyrmidine_PPase"/>
</dbReference>
<dbReference type="GO" id="GO:0006206">
    <property type="term" value="P:pyrimidine nucleobase metabolic process"/>
    <property type="evidence" value="ECO:0007669"/>
    <property type="project" value="InterPro"/>
</dbReference>
<evidence type="ECO:0000256" key="1">
    <source>
        <dbReference type="ARBA" id="ARBA00006915"/>
    </source>
</evidence>
<dbReference type="Ensembl" id="ENSPKIT00000015564.1">
    <property type="protein sequence ID" value="ENSPKIP00000034645.1"/>
    <property type="gene ID" value="ENSPKIG00000013893.1"/>
</dbReference>
<evidence type="ECO:0000259" key="6">
    <source>
        <dbReference type="SMART" id="SM00941"/>
    </source>
</evidence>
<dbReference type="InterPro" id="IPR000312">
    <property type="entry name" value="Glycosyl_Trfase_fam3"/>
</dbReference>
<dbReference type="NCBIfam" id="TIGR02644">
    <property type="entry name" value="Y_phosphoryl"/>
    <property type="match status" value="1"/>
</dbReference>
<dbReference type="Pfam" id="PF02885">
    <property type="entry name" value="Glycos_trans_3N"/>
    <property type="match status" value="1"/>
</dbReference>